<dbReference type="Gene3D" id="3.90.550.10">
    <property type="entry name" value="Spore Coat Polysaccharide Biosynthesis Protein SpsA, Chain A"/>
    <property type="match status" value="1"/>
</dbReference>
<dbReference type="NCBIfam" id="NF003952">
    <property type="entry name" value="PRK05450.1-5"/>
    <property type="match status" value="1"/>
</dbReference>
<dbReference type="Pfam" id="PF02348">
    <property type="entry name" value="CTP_transf_3"/>
    <property type="match status" value="1"/>
</dbReference>
<accession>A0A833NXN9</accession>
<sequence length="255" mass="28718">MRTLIVIPARLGSWRFPDKPLTMIEGLSMIEHVYRRSLLAKGINRVVLAVCEEKVLKAAEAFGAEVVMTSAECHSAIDRVADAAARLGYVSHEDILINVQGDEPVIPPPAIEMTIETLLDDKICECSNLIEEIKDPADLTNHHRIKAIISNNKRLIYLTRQEIPSSAFDIKKRAIFYRQTCVMAFRGDFLQKVSDIPQSKLELIEGIDMLRLIENDIPIASGVIAFSTQPVDTPEDIPKVIEILKNDQWFKHGYK</sequence>
<protein>
    <submittedName>
        <fullName evidence="4">3-deoxy-manno-octulosonate cytidylyltransferase (CMP-KDO synthetase)</fullName>
    </submittedName>
</protein>
<proteinExistence type="predicted"/>
<keyword evidence="3" id="KW-0448">Lipopolysaccharide biosynthesis</keyword>
<name>A0A833NXN9_UNCSA</name>
<gene>
    <name evidence="4" type="ORF">FD145_34</name>
</gene>
<dbReference type="InterPro" id="IPR004528">
    <property type="entry name" value="KdsB"/>
</dbReference>
<dbReference type="AlphaFoldDB" id="A0A833NXN9"/>
<reference evidence="4 5" key="1">
    <citation type="submission" date="2019-12" db="EMBL/GenBank/DDBJ databases">
        <authorList>
            <person name="Wolfe R."/>
            <person name="Danczak R."/>
            <person name="Wilkins M."/>
        </authorList>
    </citation>
    <scope>NUCLEOTIDE SEQUENCE [LARGE SCALE GENOMIC DNA]</scope>
    <source>
        <strain evidence="4">X2_MaxBin.013</strain>
    </source>
</reference>
<evidence type="ECO:0000256" key="3">
    <source>
        <dbReference type="ARBA" id="ARBA00022985"/>
    </source>
</evidence>
<organism evidence="4 5">
    <name type="scientific">Candidatus Saganbacteria bacterium</name>
    <dbReference type="NCBI Taxonomy" id="2575572"/>
    <lineage>
        <taxon>Bacteria</taxon>
        <taxon>Bacillati</taxon>
        <taxon>Saganbacteria</taxon>
    </lineage>
</organism>
<dbReference type="InterPro" id="IPR003329">
    <property type="entry name" value="Cytidylyl_trans"/>
</dbReference>
<dbReference type="PANTHER" id="PTHR42866:SF2">
    <property type="entry name" value="3-DEOXY-MANNO-OCTULOSONATE CYTIDYLYLTRANSFERASE, MITOCHONDRIAL"/>
    <property type="match status" value="1"/>
</dbReference>
<evidence type="ECO:0000313" key="4">
    <source>
        <dbReference type="EMBL" id="KAF0135208.1"/>
    </source>
</evidence>
<evidence type="ECO:0000313" key="5">
    <source>
        <dbReference type="Proteomes" id="UP000488506"/>
    </source>
</evidence>
<dbReference type="EMBL" id="WPAF01000001">
    <property type="protein sequence ID" value="KAF0135208.1"/>
    <property type="molecule type" value="Genomic_DNA"/>
</dbReference>
<dbReference type="SUPFAM" id="SSF53448">
    <property type="entry name" value="Nucleotide-diphospho-sugar transferases"/>
    <property type="match status" value="1"/>
</dbReference>
<dbReference type="GO" id="GO:0008690">
    <property type="term" value="F:3-deoxy-manno-octulosonate cytidylyltransferase activity"/>
    <property type="evidence" value="ECO:0007669"/>
    <property type="project" value="InterPro"/>
</dbReference>
<dbReference type="Proteomes" id="UP000488506">
    <property type="component" value="Unassembled WGS sequence"/>
</dbReference>
<keyword evidence="2 4" id="KW-0548">Nucleotidyltransferase</keyword>
<keyword evidence="1 4" id="KW-0808">Transferase</keyword>
<dbReference type="InterPro" id="IPR029044">
    <property type="entry name" value="Nucleotide-diphossugar_trans"/>
</dbReference>
<evidence type="ECO:0000256" key="1">
    <source>
        <dbReference type="ARBA" id="ARBA00022679"/>
    </source>
</evidence>
<comment type="caution">
    <text evidence="4">The sequence shown here is derived from an EMBL/GenBank/DDBJ whole genome shotgun (WGS) entry which is preliminary data.</text>
</comment>
<dbReference type="PANTHER" id="PTHR42866">
    <property type="entry name" value="3-DEOXY-MANNO-OCTULOSONATE CYTIDYLYLTRANSFERASE"/>
    <property type="match status" value="1"/>
</dbReference>
<dbReference type="CDD" id="cd02517">
    <property type="entry name" value="CMP-KDO-Synthetase"/>
    <property type="match status" value="1"/>
</dbReference>
<dbReference type="GO" id="GO:0005829">
    <property type="term" value="C:cytosol"/>
    <property type="evidence" value="ECO:0007669"/>
    <property type="project" value="TreeGrafter"/>
</dbReference>
<evidence type="ECO:0000256" key="2">
    <source>
        <dbReference type="ARBA" id="ARBA00022695"/>
    </source>
</evidence>
<dbReference type="GO" id="GO:0009103">
    <property type="term" value="P:lipopolysaccharide biosynthetic process"/>
    <property type="evidence" value="ECO:0007669"/>
    <property type="project" value="UniProtKB-KW"/>
</dbReference>